<reference evidence="2" key="1">
    <citation type="journal article" date="2019" name="Int. J. Syst. Evol. Microbiol.">
        <title>The Global Catalogue of Microorganisms (GCM) 10K type strain sequencing project: providing services to taxonomists for standard genome sequencing and annotation.</title>
        <authorList>
            <consortium name="The Broad Institute Genomics Platform"/>
            <consortium name="The Broad Institute Genome Sequencing Center for Infectious Disease"/>
            <person name="Wu L."/>
            <person name="Ma J."/>
        </authorList>
    </citation>
    <scope>NUCLEOTIDE SEQUENCE [LARGE SCALE GENOMIC DNA]</scope>
    <source>
        <strain evidence="2">CECT 8551</strain>
    </source>
</reference>
<comment type="caution">
    <text evidence="1">The sequence shown here is derived from an EMBL/GenBank/DDBJ whole genome shotgun (WGS) entry which is preliminary data.</text>
</comment>
<keyword evidence="2" id="KW-1185">Reference proteome</keyword>
<name>A0ABV8EQL0_9BACT</name>
<sequence>MNNHKELEIWKRSIKLAISVYKATKLFPSEEKFGLTSQIRRCSVSVPSNIAEGAGRRGNKEFLQFLGIAYGSLCELETQLIISMELEFLSLSDFEKFNVEINEIQKMTYSLINKISN</sequence>
<evidence type="ECO:0000313" key="1">
    <source>
        <dbReference type="EMBL" id="MFC3977628.1"/>
    </source>
</evidence>
<dbReference type="EMBL" id="JBHSAV010000057">
    <property type="protein sequence ID" value="MFC3977628.1"/>
    <property type="molecule type" value="Genomic_DNA"/>
</dbReference>
<dbReference type="NCBIfam" id="TIGR02436">
    <property type="entry name" value="four helix bundle protein"/>
    <property type="match status" value="1"/>
</dbReference>
<dbReference type="NCBIfam" id="NF008911">
    <property type="entry name" value="PRK12275.1-2"/>
    <property type="match status" value="1"/>
</dbReference>
<dbReference type="InterPro" id="IPR012657">
    <property type="entry name" value="23S_rRNA-intervening_sequence"/>
</dbReference>
<gene>
    <name evidence="1" type="ORF">ACFOUP_14675</name>
</gene>
<dbReference type="Proteomes" id="UP001595766">
    <property type="component" value="Unassembled WGS sequence"/>
</dbReference>
<dbReference type="PANTHER" id="PTHR38471:SF2">
    <property type="entry name" value="FOUR HELIX BUNDLE PROTEIN"/>
    <property type="match status" value="1"/>
</dbReference>
<evidence type="ECO:0000313" key="2">
    <source>
        <dbReference type="Proteomes" id="UP001595766"/>
    </source>
</evidence>
<dbReference type="Pfam" id="PF05635">
    <property type="entry name" value="23S_rRNA_IVP"/>
    <property type="match status" value="1"/>
</dbReference>
<proteinExistence type="predicted"/>
<dbReference type="CDD" id="cd16377">
    <property type="entry name" value="23S_rRNA_IVP_like"/>
    <property type="match status" value="1"/>
</dbReference>
<protein>
    <submittedName>
        <fullName evidence="1">Four helix bundle protein</fullName>
    </submittedName>
</protein>
<dbReference type="RefSeq" id="WP_241293947.1">
    <property type="nucleotide sequence ID" value="NZ_JAKZGR010000005.1"/>
</dbReference>
<dbReference type="Gene3D" id="1.20.1440.60">
    <property type="entry name" value="23S rRNA-intervening sequence"/>
    <property type="match status" value="1"/>
</dbReference>
<dbReference type="SUPFAM" id="SSF158446">
    <property type="entry name" value="IVS-encoded protein-like"/>
    <property type="match status" value="1"/>
</dbReference>
<dbReference type="InterPro" id="IPR036583">
    <property type="entry name" value="23S_rRNA_IVS_sf"/>
</dbReference>
<dbReference type="PANTHER" id="PTHR38471">
    <property type="entry name" value="FOUR HELIX BUNDLE PROTEIN"/>
    <property type="match status" value="1"/>
</dbReference>
<organism evidence="1 2">
    <name type="scientific">Belliella kenyensis</name>
    <dbReference type="NCBI Taxonomy" id="1472724"/>
    <lineage>
        <taxon>Bacteria</taxon>
        <taxon>Pseudomonadati</taxon>
        <taxon>Bacteroidota</taxon>
        <taxon>Cytophagia</taxon>
        <taxon>Cytophagales</taxon>
        <taxon>Cyclobacteriaceae</taxon>
        <taxon>Belliella</taxon>
    </lineage>
</organism>
<accession>A0ABV8EQL0</accession>